<proteinExistence type="predicted"/>
<evidence type="ECO:0000313" key="5">
    <source>
        <dbReference type="Proteomes" id="UP000054498"/>
    </source>
</evidence>
<dbReference type="Pfam" id="PF07705">
    <property type="entry name" value="CARDB"/>
    <property type="match status" value="2"/>
</dbReference>
<dbReference type="InterPro" id="IPR013783">
    <property type="entry name" value="Ig-like_fold"/>
</dbReference>
<dbReference type="InterPro" id="IPR011635">
    <property type="entry name" value="CARDB"/>
</dbReference>
<feature type="signal peptide" evidence="2">
    <location>
        <begin position="1"/>
        <end position="29"/>
    </location>
</feature>
<dbReference type="KEGG" id="mng:MNEG_0991"/>
<keyword evidence="2" id="KW-0732">Signal</keyword>
<organism evidence="4 5">
    <name type="scientific">Monoraphidium neglectum</name>
    <dbReference type="NCBI Taxonomy" id="145388"/>
    <lineage>
        <taxon>Eukaryota</taxon>
        <taxon>Viridiplantae</taxon>
        <taxon>Chlorophyta</taxon>
        <taxon>core chlorophytes</taxon>
        <taxon>Chlorophyceae</taxon>
        <taxon>CS clade</taxon>
        <taxon>Sphaeropleales</taxon>
        <taxon>Selenastraceae</taxon>
        <taxon>Monoraphidium</taxon>
    </lineage>
</organism>
<dbReference type="GeneID" id="25727109"/>
<feature type="region of interest" description="Disordered" evidence="1">
    <location>
        <begin position="337"/>
        <end position="371"/>
    </location>
</feature>
<name>A0A0D2N3L2_9CHLO</name>
<evidence type="ECO:0000259" key="3">
    <source>
        <dbReference type="Pfam" id="PF07705"/>
    </source>
</evidence>
<dbReference type="RefSeq" id="XP_013905981.1">
    <property type="nucleotide sequence ID" value="XM_014050527.1"/>
</dbReference>
<accession>A0A0D2N3L2</accession>
<evidence type="ECO:0000313" key="4">
    <source>
        <dbReference type="EMBL" id="KIZ06962.1"/>
    </source>
</evidence>
<reference evidence="4 5" key="1">
    <citation type="journal article" date="2013" name="BMC Genomics">
        <title>Reconstruction of the lipid metabolism for the microalga Monoraphidium neglectum from its genome sequence reveals characteristics suitable for biofuel production.</title>
        <authorList>
            <person name="Bogen C."/>
            <person name="Al-Dilaimi A."/>
            <person name="Albersmeier A."/>
            <person name="Wichmann J."/>
            <person name="Grundmann M."/>
            <person name="Rupp O."/>
            <person name="Lauersen K.J."/>
            <person name="Blifernez-Klassen O."/>
            <person name="Kalinowski J."/>
            <person name="Goesmann A."/>
            <person name="Mussgnug J.H."/>
            <person name="Kruse O."/>
        </authorList>
    </citation>
    <scope>NUCLEOTIDE SEQUENCE [LARGE SCALE GENOMIC DNA]</scope>
    <source>
        <strain evidence="4 5">SAG 48.87</strain>
    </source>
</reference>
<dbReference type="EMBL" id="KK100311">
    <property type="protein sequence ID" value="KIZ06962.1"/>
    <property type="molecule type" value="Genomic_DNA"/>
</dbReference>
<dbReference type="Proteomes" id="UP000054498">
    <property type="component" value="Unassembled WGS sequence"/>
</dbReference>
<feature type="domain" description="CARDB" evidence="3">
    <location>
        <begin position="398"/>
        <end position="495"/>
    </location>
</feature>
<feature type="domain" description="CARDB" evidence="3">
    <location>
        <begin position="220"/>
        <end position="324"/>
    </location>
</feature>
<evidence type="ECO:0000256" key="1">
    <source>
        <dbReference type="SAM" id="MobiDB-lite"/>
    </source>
</evidence>
<sequence length="758" mass="75708">MTTRSQQPGSGRVALAVVLAAVLAQFAAAQTCYPGAISTPDTNFDVQFSSKVLNTTLSYIKKPKTTYNRYCFNVNAASPCNSSAICCKTNAVTRLSAVSIAIVPTCIVKGLTSNVSLSTPEGANAKSAFGFKINKASKSAAANIKIAPTSATAKSLGSSIVCINLPAAAGLCNTVDKLCGASTCKINVTTTKFKPASLTKPKSLPCCLAGNVNILPAFQADFAVTAIQLIPTSPVAGQPFTARVTVTNTGEIASDPFIVGVYADKAATAACGEAADKTNTTGPIAVGASATVNFGLTAGTVGNKTLRAFSDLFCNLQEKSDVNDQLTLPYTVVAATPGTNTTNPGTNTTTPGTNTTNPGTNTTNPGTNTTNPGNTTVPATLSNLVASALAITGYTGLPATLLPGQTANLTFFVTNAGSAASAATTYALWLNKLVAPVCNDAGATITGAVPALAAGASTPITVPVSLPSTLGALTARLIVDFACSVAESNEADNVAALAYQIAAPVGPTANLVIKSLLADPSLAAGVPLGQLLNLTIEVLNNGTDVSSSAAVVTAFADKLGTPACGEAGDASIPLPALPVGSSANVTLSVPAPLLLGAKTLKVVLDGNCALIESSKADNVGSLLYTVLGADFVLSAAEAVPGVGSLLQINGPFALNLTVTNIGNAAGDPGSLGAFLGITSPAACGSAALNSPSGSSFWGAGPIAPGATATSLFNGFQAAGSAGTYTLWIAVNYMCVIKEPNYANNQLNFTYTLTAPVVG</sequence>
<protein>
    <recommendedName>
        <fullName evidence="3">CARDB domain-containing protein</fullName>
    </recommendedName>
</protein>
<feature type="chain" id="PRO_5002248302" description="CARDB domain-containing protein" evidence="2">
    <location>
        <begin position="30"/>
        <end position="758"/>
    </location>
</feature>
<keyword evidence="5" id="KW-1185">Reference proteome</keyword>
<gene>
    <name evidence="4" type="ORF">MNEG_0991</name>
</gene>
<dbReference type="AlphaFoldDB" id="A0A0D2N3L2"/>
<evidence type="ECO:0000256" key="2">
    <source>
        <dbReference type="SAM" id="SignalP"/>
    </source>
</evidence>
<dbReference type="Gene3D" id="2.60.40.10">
    <property type="entry name" value="Immunoglobulins"/>
    <property type="match status" value="4"/>
</dbReference>